<dbReference type="AlphaFoldDB" id="A0AAJ4X8H5"/>
<sequence length="51" mass="5890">MYGKLLARIIAIYGTSDQLLLALKVRLIYSGNNQKKRNQEDRSGKPKYLCF</sequence>
<protein>
    <submittedName>
        <fullName evidence="1">Uncharacterized protein</fullName>
    </submittedName>
</protein>
<organism evidence="1 2">
    <name type="scientific">Sphingobacterium mizutaii</name>
    <dbReference type="NCBI Taxonomy" id="1010"/>
    <lineage>
        <taxon>Bacteria</taxon>
        <taxon>Pseudomonadati</taxon>
        <taxon>Bacteroidota</taxon>
        <taxon>Sphingobacteriia</taxon>
        <taxon>Sphingobacteriales</taxon>
        <taxon>Sphingobacteriaceae</taxon>
        <taxon>Sphingobacterium</taxon>
    </lineage>
</organism>
<dbReference type="Proteomes" id="UP000215355">
    <property type="component" value="Chromosome 1"/>
</dbReference>
<evidence type="ECO:0000313" key="1">
    <source>
        <dbReference type="EMBL" id="SNV36300.1"/>
    </source>
</evidence>
<proteinExistence type="predicted"/>
<dbReference type="EMBL" id="LT906468">
    <property type="protein sequence ID" value="SNV36300.1"/>
    <property type="molecule type" value="Genomic_DNA"/>
</dbReference>
<name>A0AAJ4X8H5_9SPHI</name>
<accession>A0AAJ4X8H5</accession>
<dbReference type="KEGG" id="smiz:4412673_00127"/>
<gene>
    <name evidence="1" type="ORF">SAMEA4412673_00127</name>
</gene>
<reference evidence="1 2" key="1">
    <citation type="submission" date="2017-06" db="EMBL/GenBank/DDBJ databases">
        <authorList>
            <consortium name="Pathogen Informatics"/>
        </authorList>
    </citation>
    <scope>NUCLEOTIDE SEQUENCE [LARGE SCALE GENOMIC DNA]</scope>
    <source>
        <strain evidence="1 2">NCTC12149</strain>
    </source>
</reference>
<evidence type="ECO:0000313" key="2">
    <source>
        <dbReference type="Proteomes" id="UP000215355"/>
    </source>
</evidence>